<evidence type="ECO:0000256" key="2">
    <source>
        <dbReference type="ARBA" id="ARBA00023008"/>
    </source>
</evidence>
<feature type="transmembrane region" description="Helical" evidence="3">
    <location>
        <begin position="240"/>
        <end position="261"/>
    </location>
</feature>
<evidence type="ECO:0000256" key="3">
    <source>
        <dbReference type="SAM" id="Phobius"/>
    </source>
</evidence>
<dbReference type="SUPFAM" id="SSF52833">
    <property type="entry name" value="Thioredoxin-like"/>
    <property type="match status" value="1"/>
</dbReference>
<protein>
    <submittedName>
        <fullName evidence="5">SCO family protein</fullName>
    </submittedName>
</protein>
<keyword evidence="2" id="KW-0186">Copper</keyword>
<dbReference type="CDD" id="cd02968">
    <property type="entry name" value="SCO"/>
    <property type="match status" value="1"/>
</dbReference>
<evidence type="ECO:0000313" key="6">
    <source>
        <dbReference type="Proteomes" id="UP001597511"/>
    </source>
</evidence>
<reference evidence="6" key="1">
    <citation type="journal article" date="2019" name="Int. J. Syst. Evol. Microbiol.">
        <title>The Global Catalogue of Microorganisms (GCM) 10K type strain sequencing project: providing services to taxonomists for standard genome sequencing and annotation.</title>
        <authorList>
            <consortium name="The Broad Institute Genomics Platform"/>
            <consortium name="The Broad Institute Genome Sequencing Center for Infectious Disease"/>
            <person name="Wu L."/>
            <person name="Ma J."/>
        </authorList>
    </citation>
    <scope>NUCLEOTIDE SEQUENCE [LARGE SCALE GENOMIC DNA]</scope>
    <source>
        <strain evidence="6">KCTC 23299</strain>
    </source>
</reference>
<dbReference type="PROSITE" id="PS51352">
    <property type="entry name" value="THIOREDOXIN_2"/>
    <property type="match status" value="1"/>
</dbReference>
<feature type="domain" description="Thioredoxin" evidence="4">
    <location>
        <begin position="54"/>
        <end position="224"/>
    </location>
</feature>
<accession>A0ABW6A171</accession>
<evidence type="ECO:0000256" key="1">
    <source>
        <dbReference type="ARBA" id="ARBA00010996"/>
    </source>
</evidence>
<evidence type="ECO:0000313" key="5">
    <source>
        <dbReference type="EMBL" id="MFD2919033.1"/>
    </source>
</evidence>
<dbReference type="InterPro" id="IPR003782">
    <property type="entry name" value="SCO1/SenC"/>
</dbReference>
<dbReference type="InterPro" id="IPR013766">
    <property type="entry name" value="Thioredoxin_domain"/>
</dbReference>
<keyword evidence="3" id="KW-0472">Membrane</keyword>
<keyword evidence="6" id="KW-1185">Reference proteome</keyword>
<dbReference type="PANTHER" id="PTHR12151">
    <property type="entry name" value="ELECTRON TRANSPORT PROTIN SCO1/SENC FAMILY MEMBER"/>
    <property type="match status" value="1"/>
</dbReference>
<sequence length="277" mass="31614">MNKKALYALILAIALPLSCYLIVKQYSEDAVAMPGHYVVDTVLTREVNGKQLTDTVWHKIPNFSLVNQLGDTVTLDSLHNKIIIADFFFTHCPTICPGMTANMHKLQSSITNAKRVGDKTNKSIFFLSFSIDPERDSVAQLKKWADRFQINPEQWWLLTGDKQVIYDLARNHMRLGVEDGAMVDSNYFHSDRFVLIDSNRYVRGYYSGIRENDQVKLARDLLFLTMEKDRTKKSFLAGKLQLLAIVFLLAAAGVGLFLIFFTKNKSKQHVSTRVEKE</sequence>
<dbReference type="PANTHER" id="PTHR12151:SF25">
    <property type="entry name" value="LINALOOL DEHYDRATASE_ISOMERASE DOMAIN-CONTAINING PROTEIN"/>
    <property type="match status" value="1"/>
</dbReference>
<dbReference type="EMBL" id="JBHUOZ010000001">
    <property type="protein sequence ID" value="MFD2919033.1"/>
    <property type="molecule type" value="Genomic_DNA"/>
</dbReference>
<keyword evidence="3" id="KW-0812">Transmembrane</keyword>
<dbReference type="InterPro" id="IPR036249">
    <property type="entry name" value="Thioredoxin-like_sf"/>
</dbReference>
<dbReference type="Pfam" id="PF02630">
    <property type="entry name" value="SCO1-SenC"/>
    <property type="match status" value="1"/>
</dbReference>
<comment type="similarity">
    <text evidence="1">Belongs to the SCO1/2 family.</text>
</comment>
<proteinExistence type="inferred from homology"/>
<dbReference type="Proteomes" id="UP001597511">
    <property type="component" value="Unassembled WGS sequence"/>
</dbReference>
<gene>
    <name evidence="5" type="ORF">ACFS6H_04865</name>
</gene>
<dbReference type="Gene3D" id="3.40.30.10">
    <property type="entry name" value="Glutaredoxin"/>
    <property type="match status" value="1"/>
</dbReference>
<name>A0ABW6A171_9BACT</name>
<keyword evidence="3" id="KW-1133">Transmembrane helix</keyword>
<organism evidence="5 6">
    <name type="scientific">Terrimonas rubra</name>
    <dbReference type="NCBI Taxonomy" id="1035890"/>
    <lineage>
        <taxon>Bacteria</taxon>
        <taxon>Pseudomonadati</taxon>
        <taxon>Bacteroidota</taxon>
        <taxon>Chitinophagia</taxon>
        <taxon>Chitinophagales</taxon>
        <taxon>Chitinophagaceae</taxon>
        <taxon>Terrimonas</taxon>
    </lineage>
</organism>
<comment type="caution">
    <text evidence="5">The sequence shown here is derived from an EMBL/GenBank/DDBJ whole genome shotgun (WGS) entry which is preliminary data.</text>
</comment>
<evidence type="ECO:0000259" key="4">
    <source>
        <dbReference type="PROSITE" id="PS51352"/>
    </source>
</evidence>
<dbReference type="RefSeq" id="WP_386095820.1">
    <property type="nucleotide sequence ID" value="NZ_JBHUOZ010000001.1"/>
</dbReference>